<proteinExistence type="predicted"/>
<dbReference type="EMBL" id="QBIY01012994">
    <property type="protein sequence ID" value="RXN13217.1"/>
    <property type="molecule type" value="Genomic_DNA"/>
</dbReference>
<evidence type="ECO:0000256" key="1">
    <source>
        <dbReference type="SAM" id="MobiDB-lite"/>
    </source>
</evidence>
<protein>
    <submittedName>
        <fullName evidence="2">Uncharacterized protein</fullName>
    </submittedName>
</protein>
<accession>A0A498M7P9</accession>
<name>A0A498M7P9_LABRO</name>
<evidence type="ECO:0000313" key="2">
    <source>
        <dbReference type="EMBL" id="RXN13217.1"/>
    </source>
</evidence>
<keyword evidence="3" id="KW-1185">Reference proteome</keyword>
<feature type="compositionally biased region" description="Polar residues" evidence="1">
    <location>
        <begin position="43"/>
        <end position="58"/>
    </location>
</feature>
<reference evidence="2 3" key="1">
    <citation type="submission" date="2018-03" db="EMBL/GenBank/DDBJ databases">
        <title>Draft genome sequence of Rohu Carp (Labeo rohita).</title>
        <authorList>
            <person name="Das P."/>
            <person name="Kushwaha B."/>
            <person name="Joshi C.G."/>
            <person name="Kumar D."/>
            <person name="Nagpure N.S."/>
            <person name="Sahoo L."/>
            <person name="Das S.P."/>
            <person name="Bit A."/>
            <person name="Patnaik S."/>
            <person name="Meher P.K."/>
            <person name="Jayasankar P."/>
            <person name="Koringa P.G."/>
            <person name="Patel N.V."/>
            <person name="Hinsu A.T."/>
            <person name="Kumar R."/>
            <person name="Pandey M."/>
            <person name="Agarwal S."/>
            <person name="Srivastava S."/>
            <person name="Singh M."/>
            <person name="Iquebal M.A."/>
            <person name="Jaiswal S."/>
            <person name="Angadi U.B."/>
            <person name="Kumar N."/>
            <person name="Raza M."/>
            <person name="Shah T.M."/>
            <person name="Rai A."/>
            <person name="Jena J.K."/>
        </authorList>
    </citation>
    <scope>NUCLEOTIDE SEQUENCE [LARGE SCALE GENOMIC DNA]</scope>
    <source>
        <strain evidence="2">DASCIFA01</strain>
        <tissue evidence="2">Testis</tissue>
    </source>
</reference>
<feature type="region of interest" description="Disordered" evidence="1">
    <location>
        <begin position="92"/>
        <end position="120"/>
    </location>
</feature>
<gene>
    <name evidence="2" type="ORF">ROHU_029112</name>
</gene>
<feature type="compositionally biased region" description="Basic and acidic residues" evidence="1">
    <location>
        <begin position="102"/>
        <end position="120"/>
    </location>
</feature>
<comment type="caution">
    <text evidence="2">The sequence shown here is derived from an EMBL/GenBank/DDBJ whole genome shotgun (WGS) entry which is preliminary data.</text>
</comment>
<feature type="compositionally biased region" description="Acidic residues" evidence="1">
    <location>
        <begin position="92"/>
        <end position="101"/>
    </location>
</feature>
<sequence length="248" mass="27294">MNSVCHILSKMTCTCGAVLHVECAATPLCYICQDDSNPLAQISLPASDTAPRSANSDQLVEPPGSAVDSAQQQEETVISMLEAIAKPMACCSEEEMEEDKEEEKHENNGERHREDEGVQEKERKVYKVLGRLTAQGKTYQVGKKDVPPDVLQQPRKTKTKVTIFSTLTEGEAEDLAKGFGMALAKHVPKDKLLSGIPEEDIQATLRSIEQMKINVQNLGPESELDLATHRFGPTAANVFFSFLEDCMK</sequence>
<dbReference type="AlphaFoldDB" id="A0A498M7P9"/>
<dbReference type="Proteomes" id="UP000290572">
    <property type="component" value="Unassembled WGS sequence"/>
</dbReference>
<feature type="region of interest" description="Disordered" evidence="1">
    <location>
        <begin position="43"/>
        <end position="66"/>
    </location>
</feature>
<evidence type="ECO:0000313" key="3">
    <source>
        <dbReference type="Proteomes" id="UP000290572"/>
    </source>
</evidence>
<organism evidence="2 3">
    <name type="scientific">Labeo rohita</name>
    <name type="common">Indian major carp</name>
    <name type="synonym">Cyprinus rohita</name>
    <dbReference type="NCBI Taxonomy" id="84645"/>
    <lineage>
        <taxon>Eukaryota</taxon>
        <taxon>Metazoa</taxon>
        <taxon>Chordata</taxon>
        <taxon>Craniata</taxon>
        <taxon>Vertebrata</taxon>
        <taxon>Euteleostomi</taxon>
        <taxon>Actinopterygii</taxon>
        <taxon>Neopterygii</taxon>
        <taxon>Teleostei</taxon>
        <taxon>Ostariophysi</taxon>
        <taxon>Cypriniformes</taxon>
        <taxon>Cyprinidae</taxon>
        <taxon>Labeoninae</taxon>
        <taxon>Labeonini</taxon>
        <taxon>Labeo</taxon>
    </lineage>
</organism>